<gene>
    <name evidence="5" type="ORF">LC586_30885</name>
</gene>
<dbReference type="Pfam" id="PF00975">
    <property type="entry name" value="Thioesterase"/>
    <property type="match status" value="1"/>
</dbReference>
<dbReference type="Pfam" id="PF00550">
    <property type="entry name" value="PP-binding"/>
    <property type="match status" value="1"/>
</dbReference>
<dbReference type="InterPro" id="IPR001031">
    <property type="entry name" value="Thioesterase"/>
</dbReference>
<evidence type="ECO:0000256" key="2">
    <source>
        <dbReference type="ARBA" id="ARBA00022450"/>
    </source>
</evidence>
<dbReference type="Gene3D" id="3.40.50.980">
    <property type="match status" value="2"/>
</dbReference>
<name>A0ABS8IIZ9_9NOSO</name>
<dbReference type="PANTHER" id="PTHR45527:SF1">
    <property type="entry name" value="FATTY ACID SYNTHASE"/>
    <property type="match status" value="1"/>
</dbReference>
<dbReference type="SUPFAM" id="SSF52777">
    <property type="entry name" value="CoA-dependent acyltransferases"/>
    <property type="match status" value="2"/>
</dbReference>
<dbReference type="PANTHER" id="PTHR45527">
    <property type="entry name" value="NONRIBOSOMAL PEPTIDE SYNTHETASE"/>
    <property type="match status" value="1"/>
</dbReference>
<dbReference type="InterPro" id="IPR020806">
    <property type="entry name" value="PKS_PP-bd"/>
</dbReference>
<dbReference type="Pfam" id="PF13193">
    <property type="entry name" value="AMP-binding_C"/>
    <property type="match status" value="1"/>
</dbReference>
<dbReference type="Pfam" id="PF00501">
    <property type="entry name" value="AMP-binding"/>
    <property type="match status" value="1"/>
</dbReference>
<dbReference type="Gene3D" id="2.30.38.10">
    <property type="entry name" value="Luciferase, Domain 3"/>
    <property type="match status" value="1"/>
</dbReference>
<dbReference type="InterPro" id="IPR009081">
    <property type="entry name" value="PP-bd_ACP"/>
</dbReference>
<dbReference type="InterPro" id="IPR029058">
    <property type="entry name" value="AB_hydrolase_fold"/>
</dbReference>
<dbReference type="Gene3D" id="3.40.50.1820">
    <property type="entry name" value="alpha/beta hydrolase"/>
    <property type="match status" value="1"/>
</dbReference>
<evidence type="ECO:0000256" key="1">
    <source>
        <dbReference type="ARBA" id="ARBA00001957"/>
    </source>
</evidence>
<comment type="caution">
    <text evidence="5">The sequence shown here is derived from an EMBL/GenBank/DDBJ whole genome shotgun (WGS) entry which is preliminary data.</text>
</comment>
<sequence length="1389" mass="156715">MSQYIFSSLTADEELNFSDEAEVFVFPTSFAQQRLWFLDQLAPGNAFYNVSTALRLKGSLNFTAFKQTFNEIVRRHETLRTTFVMVEQQPVQVIAPSLTIPLPLIDIRNFDQERETQVRRIATAEAQHPFNLTTGPLLRVKLLQLDEAEYVLLLNLHHIVADGWSIGVLIRELGVLYKTFVEDKRCLMSTLLPQLPIQYADFAQWQREWLQAVGENGCSPLQTQLAYWQKQLDGVSVLNLPTDRVRPAIPTYRGAKQFLELPHSLTQALEALSYQEDVTLFMTMLAAFQTLLYRYTQQEDIVVGSAIANRNRSELEGLIGFFVNSLVLRSDLSGNPTFRELLNRVREVTLGAYTHQDLPFEKLVEELHPERDLSRHPLFQVVFSLQNTPIEALELPGLKLSLLDFDSKIAKLDLEFHLWRDLETLKGQVVYSTDLFDQSTITRMLGHFQILLESIVANPKQHISDLALLTEGERQQLLIDWNDTKKTYPNSKCFHQLFEAQVQKSPDATALNARSAIALVFGNQQLSYKELNIRSNQLAHYLKKIGVQTESLVGICVERSSEMIIGLLGILKAGGAYLPLDPSYPQERLNFMLEDAQVSVLLTQQKLLQYFTKFPNPIICIDQDWITITQHSAENPNSCVTLENLAYVIYTSGSTGQPKGVLIEHRGLSNLAAYQIEVFNLQSSNRILQFASLSFDASIFEIVMALQIGATLYLAKKECLLPGKALLELLREKAITHVTLPPTVLAVLPTESLPALQTIICAGESCSEDIVKRWWNHSRRFFNAYGPTEATVWSTVAEIKSVSAKPPIGRPIANTEIYILDKHLQPVPIGILGELYIAGDGRARGYFNCPELTAKKFIPNPFNGKKGARLYKTGDLARYRPDGNIEFVDRTDNQVKIRGFRIELSEIETVISQHNNVEKAIVIAQGNLSDNKHLVAYIVSKPAQKQTIIELREFLKEKLPEYMIPKAFIMLDSLPLTANGKVDRYALKAIDTRSRSIDKAFIAPRTPTESTLAKIWAEVLNVENVGIHDNFFDLGGNSLLAVRLLDQINKQFERDLPLSNLFLNQTIESLAIALYSKTDSLAWSALVPIQANGSNPPFFCVHPIFGVVFPYYELAHQLGGNQPLYGLQPIGIDGETPLNRIEDMASHYIKALRSVQPKGPYFIGGWSFGGWVAFEMAQQLQNSGEEVALLAVLDTVAPIKSNLPSLSNAFKFIFTTVVPYMWPFFLDYLCLITAPSKNRINSLTSGFPNFQKLTRYSFWESLTRSLKTNLFSHFIQKEDATVNLISNESKRRLLSESAIVPMLRVFYANSQAVLNYVPQVYPKRINLFRTRVQLNVAEGEPSMGWDQLAVGGTEIHHIPGNHLTMLRKPHIQVLAAQLRGCIEKAQTLK</sequence>
<evidence type="ECO:0000259" key="4">
    <source>
        <dbReference type="PROSITE" id="PS50075"/>
    </source>
</evidence>
<dbReference type="InterPro" id="IPR023213">
    <property type="entry name" value="CAT-like_dom_sf"/>
</dbReference>
<dbReference type="Gene3D" id="3.30.559.30">
    <property type="entry name" value="Nonribosomal peptide synthetase, condensation domain"/>
    <property type="match status" value="1"/>
</dbReference>
<dbReference type="SMART" id="SM00823">
    <property type="entry name" value="PKS_PP"/>
    <property type="match status" value="1"/>
</dbReference>
<dbReference type="SUPFAM" id="SSF47336">
    <property type="entry name" value="ACP-like"/>
    <property type="match status" value="1"/>
</dbReference>
<dbReference type="InterPro" id="IPR010071">
    <property type="entry name" value="AA_adenyl_dom"/>
</dbReference>
<dbReference type="Gene3D" id="3.30.300.30">
    <property type="match status" value="1"/>
</dbReference>
<dbReference type="Gene3D" id="1.10.1200.10">
    <property type="entry name" value="ACP-like"/>
    <property type="match status" value="1"/>
</dbReference>
<accession>A0ABS8IIZ9</accession>
<dbReference type="InterPro" id="IPR025110">
    <property type="entry name" value="AMP-bd_C"/>
</dbReference>
<dbReference type="EMBL" id="JAIVFQ010000079">
    <property type="protein sequence ID" value="MCC5603472.1"/>
    <property type="molecule type" value="Genomic_DNA"/>
</dbReference>
<dbReference type="PROSITE" id="PS00012">
    <property type="entry name" value="PHOSPHOPANTETHEINE"/>
    <property type="match status" value="1"/>
</dbReference>
<protein>
    <submittedName>
        <fullName evidence="5">Amino acid adenylation domain-containing protein</fullName>
    </submittedName>
</protein>
<evidence type="ECO:0000313" key="5">
    <source>
        <dbReference type="EMBL" id="MCC5603472.1"/>
    </source>
</evidence>
<dbReference type="PROSITE" id="PS50075">
    <property type="entry name" value="CARRIER"/>
    <property type="match status" value="1"/>
</dbReference>
<dbReference type="InterPro" id="IPR006162">
    <property type="entry name" value="Ppantetheine_attach_site"/>
</dbReference>
<dbReference type="RefSeq" id="WP_229489142.1">
    <property type="nucleotide sequence ID" value="NZ_JAIVFQ010000079.1"/>
</dbReference>
<dbReference type="CDD" id="cd19531">
    <property type="entry name" value="LCL_NRPS-like"/>
    <property type="match status" value="1"/>
</dbReference>
<keyword evidence="2" id="KW-0596">Phosphopantetheine</keyword>
<organism evidence="5 6">
    <name type="scientific">Nostoc favosum CHAB5714</name>
    <dbReference type="NCBI Taxonomy" id="2780399"/>
    <lineage>
        <taxon>Bacteria</taxon>
        <taxon>Bacillati</taxon>
        <taxon>Cyanobacteriota</taxon>
        <taxon>Cyanophyceae</taxon>
        <taxon>Nostocales</taxon>
        <taxon>Nostocaceae</taxon>
        <taxon>Nostoc</taxon>
        <taxon>Nostoc favosum</taxon>
    </lineage>
</organism>
<feature type="domain" description="Carrier" evidence="4">
    <location>
        <begin position="1003"/>
        <end position="1078"/>
    </location>
</feature>
<dbReference type="InterPro" id="IPR036736">
    <property type="entry name" value="ACP-like_sf"/>
</dbReference>
<proteinExistence type="predicted"/>
<dbReference type="InterPro" id="IPR045851">
    <property type="entry name" value="AMP-bd_C_sf"/>
</dbReference>
<evidence type="ECO:0000256" key="3">
    <source>
        <dbReference type="ARBA" id="ARBA00022553"/>
    </source>
</evidence>
<reference evidence="5 6" key="1">
    <citation type="journal article" date="2021" name="Microorganisms">
        <title>Genome Evolution of Filamentous Cyanobacterium Nostoc Species: From Facultative Symbiosis to Free Living.</title>
        <authorList>
            <person name="Huo D."/>
            <person name="Li H."/>
            <person name="Cai F."/>
            <person name="Guo X."/>
            <person name="Qiao Z."/>
            <person name="Wang W."/>
            <person name="Yu G."/>
            <person name="Li R."/>
        </authorList>
    </citation>
    <scope>NUCLEOTIDE SEQUENCE [LARGE SCALE GENOMIC DNA]</scope>
    <source>
        <strain evidence="5 6">CHAB 5714</strain>
    </source>
</reference>
<comment type="cofactor">
    <cofactor evidence="1">
        <name>pantetheine 4'-phosphate</name>
        <dbReference type="ChEBI" id="CHEBI:47942"/>
    </cofactor>
</comment>
<dbReference type="NCBIfam" id="TIGR01733">
    <property type="entry name" value="AA-adenyl-dom"/>
    <property type="match status" value="1"/>
</dbReference>
<dbReference type="CDD" id="cd17652">
    <property type="entry name" value="A_NRPS_CmdD_like"/>
    <property type="match status" value="1"/>
</dbReference>
<dbReference type="SUPFAM" id="SSF53474">
    <property type="entry name" value="alpha/beta-Hydrolases"/>
    <property type="match status" value="1"/>
</dbReference>
<dbReference type="InterPro" id="IPR000873">
    <property type="entry name" value="AMP-dep_synth/lig_dom"/>
</dbReference>
<dbReference type="InterPro" id="IPR001242">
    <property type="entry name" value="Condensation_dom"/>
</dbReference>
<evidence type="ECO:0000313" key="6">
    <source>
        <dbReference type="Proteomes" id="UP001199525"/>
    </source>
</evidence>
<dbReference type="InterPro" id="IPR020845">
    <property type="entry name" value="AMP-binding_CS"/>
</dbReference>
<keyword evidence="6" id="KW-1185">Reference proteome</keyword>
<dbReference type="Gene3D" id="3.30.559.10">
    <property type="entry name" value="Chloramphenicol acetyltransferase-like domain"/>
    <property type="match status" value="1"/>
</dbReference>
<dbReference type="SUPFAM" id="SSF56801">
    <property type="entry name" value="Acetyl-CoA synthetase-like"/>
    <property type="match status" value="1"/>
</dbReference>
<dbReference type="Pfam" id="PF00668">
    <property type="entry name" value="Condensation"/>
    <property type="match status" value="1"/>
</dbReference>
<dbReference type="Proteomes" id="UP001199525">
    <property type="component" value="Unassembled WGS sequence"/>
</dbReference>
<dbReference type="PROSITE" id="PS00455">
    <property type="entry name" value="AMP_BINDING"/>
    <property type="match status" value="1"/>
</dbReference>
<keyword evidence="3" id="KW-0597">Phosphoprotein</keyword>